<name>A0A191ZYC6_9RALS</name>
<feature type="coiled-coil region" evidence="1">
    <location>
        <begin position="43"/>
        <end position="70"/>
    </location>
</feature>
<proteinExistence type="predicted"/>
<dbReference type="Proteomes" id="UP000078572">
    <property type="component" value="Chromosome 1"/>
</dbReference>
<organism evidence="2 3">
    <name type="scientific">Ralstonia insidiosa</name>
    <dbReference type="NCBI Taxonomy" id="190721"/>
    <lineage>
        <taxon>Bacteria</taxon>
        <taxon>Pseudomonadati</taxon>
        <taxon>Pseudomonadota</taxon>
        <taxon>Betaproteobacteria</taxon>
        <taxon>Burkholderiales</taxon>
        <taxon>Burkholderiaceae</taxon>
        <taxon>Ralstonia</taxon>
    </lineage>
</organism>
<accession>A0A191ZYC6</accession>
<sequence length="90" mass="9964">MIECFLGIVFWGVINYGVDKAREGVNHVEQSIQDSNRSADIKAASKQMTIDNIKNQVAQLKADCESGKKDVAACQAEMSVLKQQYEQANN</sequence>
<evidence type="ECO:0000313" key="3">
    <source>
        <dbReference type="Proteomes" id="UP000078572"/>
    </source>
</evidence>
<evidence type="ECO:0000313" key="2">
    <source>
        <dbReference type="EMBL" id="ANJ73129.1"/>
    </source>
</evidence>
<keyword evidence="3" id="KW-1185">Reference proteome</keyword>
<dbReference type="AlphaFoldDB" id="A0A191ZYC6"/>
<dbReference type="Gene3D" id="1.20.5.170">
    <property type="match status" value="1"/>
</dbReference>
<dbReference type="EMBL" id="CP016022">
    <property type="protein sequence ID" value="ANJ73129.1"/>
    <property type="molecule type" value="Genomic_DNA"/>
</dbReference>
<reference evidence="3" key="1">
    <citation type="submission" date="2016-06" db="EMBL/GenBank/DDBJ databases">
        <authorList>
            <person name="Xu Y."/>
            <person name="Nagy A."/>
            <person name="Yan X."/>
            <person name="Kim S.W."/>
            <person name="Haley B."/>
            <person name="Liu N.T."/>
            <person name="Nou X."/>
        </authorList>
    </citation>
    <scope>NUCLEOTIDE SEQUENCE [LARGE SCALE GENOMIC DNA]</scope>
    <source>
        <strain evidence="3">ATCC 49129</strain>
    </source>
</reference>
<evidence type="ECO:0000256" key="1">
    <source>
        <dbReference type="SAM" id="Coils"/>
    </source>
</evidence>
<gene>
    <name evidence="2" type="ORF">A9Y76_11875</name>
</gene>
<keyword evidence="1" id="KW-0175">Coiled coil</keyword>
<protein>
    <submittedName>
        <fullName evidence="2">Uncharacterized protein</fullName>
    </submittedName>
</protein>